<evidence type="ECO:0000313" key="1">
    <source>
        <dbReference type="EMBL" id="OCH84895.1"/>
    </source>
</evidence>
<proteinExistence type="predicted"/>
<organism evidence="1 2">
    <name type="scientific">Obba rivulosa</name>
    <dbReference type="NCBI Taxonomy" id="1052685"/>
    <lineage>
        <taxon>Eukaryota</taxon>
        <taxon>Fungi</taxon>
        <taxon>Dikarya</taxon>
        <taxon>Basidiomycota</taxon>
        <taxon>Agaricomycotina</taxon>
        <taxon>Agaricomycetes</taxon>
        <taxon>Polyporales</taxon>
        <taxon>Gelatoporiaceae</taxon>
        <taxon>Obba</taxon>
    </lineage>
</organism>
<sequence>MRLGEPATRARRSGPAPGELLGKLSGWSGEIAILWHASNSSSLRARANLPAHDVDARRRACSPCLQSCIVFTDQISGDWKQKLKLENSYDREVQSVDLMGHESSLGCSLQPLLQSNILSHSTYISQNAKSFPCHLVHMLAACSSRFCTRQLQNRGTCMCSCMSSFPELCLSESYYQHDLRVFHSHGMSPAVPLYAR</sequence>
<dbReference type="Proteomes" id="UP000250043">
    <property type="component" value="Unassembled WGS sequence"/>
</dbReference>
<keyword evidence="2" id="KW-1185">Reference proteome</keyword>
<accession>A0A8E2DEJ1</accession>
<dbReference type="EMBL" id="KV722624">
    <property type="protein sequence ID" value="OCH84895.1"/>
    <property type="molecule type" value="Genomic_DNA"/>
</dbReference>
<gene>
    <name evidence="1" type="ORF">OBBRIDRAFT_357053</name>
</gene>
<reference evidence="1 2" key="1">
    <citation type="submission" date="2016-07" db="EMBL/GenBank/DDBJ databases">
        <title>Draft genome of the white-rot fungus Obba rivulosa 3A-2.</title>
        <authorList>
            <consortium name="DOE Joint Genome Institute"/>
            <person name="Miettinen O."/>
            <person name="Riley R."/>
            <person name="Acob R."/>
            <person name="Barry K."/>
            <person name="Cullen D."/>
            <person name="De Vries R."/>
            <person name="Hainaut M."/>
            <person name="Hatakka A."/>
            <person name="Henrissat B."/>
            <person name="Hilden K."/>
            <person name="Kuo R."/>
            <person name="Labutti K."/>
            <person name="Lipzen A."/>
            <person name="Makela M.R."/>
            <person name="Sandor L."/>
            <person name="Spatafora J.W."/>
            <person name="Grigoriev I.V."/>
            <person name="Hibbett D.S."/>
        </authorList>
    </citation>
    <scope>NUCLEOTIDE SEQUENCE [LARGE SCALE GENOMIC DNA]</scope>
    <source>
        <strain evidence="1 2">3A-2</strain>
    </source>
</reference>
<evidence type="ECO:0000313" key="2">
    <source>
        <dbReference type="Proteomes" id="UP000250043"/>
    </source>
</evidence>
<dbReference type="AlphaFoldDB" id="A0A8E2DEJ1"/>
<protein>
    <submittedName>
        <fullName evidence="1">Uncharacterized protein</fullName>
    </submittedName>
</protein>
<name>A0A8E2DEJ1_9APHY</name>